<reference evidence="11" key="1">
    <citation type="submission" date="2022-03" db="EMBL/GenBank/DDBJ databases">
        <authorList>
            <person name="Legras J.-L."/>
            <person name="Devillers H."/>
            <person name="Grondin C."/>
        </authorList>
    </citation>
    <scope>NUCLEOTIDE SEQUENCE</scope>
    <source>
        <strain evidence="11">CLIB 1423</strain>
    </source>
</reference>
<dbReference type="GO" id="GO:1990817">
    <property type="term" value="F:poly(A) RNA polymerase activity"/>
    <property type="evidence" value="ECO:0007669"/>
    <property type="project" value="UniProtKB-EC"/>
</dbReference>
<dbReference type="Gene3D" id="1.10.1410.10">
    <property type="match status" value="1"/>
</dbReference>
<proteinExistence type="inferred from homology"/>
<evidence type="ECO:0000313" key="11">
    <source>
        <dbReference type="EMBL" id="CAH2350158.1"/>
    </source>
</evidence>
<evidence type="ECO:0000259" key="9">
    <source>
        <dbReference type="Pfam" id="PF03828"/>
    </source>
</evidence>
<sequence length="615" mass="69514">MAPKRKRESPPAKLKSKKQRKRQSKAVEQNSIVPSGNQFGALPGSENDSDSDEQYDFKGPVGGDVVLVESEDEDEDRSDIVIESDEHDAEEDVEGIDSGNIGNGEVGKVYNELAKNQDFISFDFSSSEEEKEDGEYYSDDGIISNDEGNIHRSSTPKSLYPWIKDHDHSKQKEIADWLTKEMKDFVNYISPSKREIETRNNVVRQLKSQIAKFWPGTEVHVFGSYATDLYLPGSDIDMVITSQSGDLEQRSRLYQLSSFLRTKKLAKNIEVIAKAKVPIIKFVDPKSNIHIDVSFERTNGIIAARKIRKWLATTPGLRELVLIVKQFLRSRKLNNVHVGGLGGYSTIIMCYHFLKLHPRISTGSMSISDNLGSLLIEFFELFGRNFSYDDLILAIDDETDLPRYLKKRKHPLLNTARNSFAITIQDPSDPSNNITRSSYNLRDLKKAFGGAYQLLVDKCYELHAASYKGRIGQSILGDIIKYRGEERDFNDDRDKVTNHALINHDDDAVEEDEESDGADGNDKYYYSDMTVESEDDTTFVKEAPINTTAKAQGGGKRAIELMSVLDSENDDEEEVVDELKSDSNETKGPALPTKPKTNLDKDIKRDYWRQKGLDL</sequence>
<dbReference type="InterPro" id="IPR043519">
    <property type="entry name" value="NT_sf"/>
</dbReference>
<comment type="catalytic activity">
    <reaction evidence="7">
        <text>RNA(n) + ATP = RNA(n)-3'-adenine ribonucleotide + diphosphate</text>
        <dbReference type="Rhea" id="RHEA:11332"/>
        <dbReference type="Rhea" id="RHEA-COMP:14527"/>
        <dbReference type="Rhea" id="RHEA-COMP:17347"/>
        <dbReference type="ChEBI" id="CHEBI:30616"/>
        <dbReference type="ChEBI" id="CHEBI:33019"/>
        <dbReference type="ChEBI" id="CHEBI:140395"/>
        <dbReference type="ChEBI" id="CHEBI:173115"/>
        <dbReference type="EC" id="2.7.7.19"/>
    </reaction>
</comment>
<dbReference type="OrthoDB" id="273917at2759"/>
<dbReference type="PANTHER" id="PTHR23092">
    <property type="entry name" value="POLY(A) RNA POLYMERASE"/>
    <property type="match status" value="1"/>
</dbReference>
<dbReference type="AlphaFoldDB" id="A0A9P0VVC6"/>
<feature type="region of interest" description="Disordered" evidence="8">
    <location>
        <begin position="1"/>
        <end position="101"/>
    </location>
</feature>
<feature type="domain" description="PAP-associated" evidence="9">
    <location>
        <begin position="370"/>
        <end position="432"/>
    </location>
</feature>
<dbReference type="SUPFAM" id="SSF81631">
    <property type="entry name" value="PAP/OAS1 substrate-binding domain"/>
    <property type="match status" value="1"/>
</dbReference>
<dbReference type="InterPro" id="IPR002058">
    <property type="entry name" value="PAP_assoc"/>
</dbReference>
<keyword evidence="12" id="KW-1185">Reference proteome</keyword>
<comment type="cofactor">
    <cofactor evidence="1">
        <name>Mn(2+)</name>
        <dbReference type="ChEBI" id="CHEBI:29035"/>
    </cofactor>
</comment>
<comment type="similarity">
    <text evidence="2">Belongs to the DNA polymerase type-B-like family.</text>
</comment>
<dbReference type="GO" id="GO:0071035">
    <property type="term" value="P:nuclear polyadenylation-dependent rRNA catabolic process"/>
    <property type="evidence" value="ECO:0007669"/>
    <property type="project" value="UniProtKB-ARBA"/>
</dbReference>
<dbReference type="Gene3D" id="3.30.460.10">
    <property type="entry name" value="Beta Polymerase, domain 2"/>
    <property type="match status" value="1"/>
</dbReference>
<feature type="compositionally biased region" description="Acidic residues" evidence="8">
    <location>
        <begin position="567"/>
        <end position="576"/>
    </location>
</feature>
<dbReference type="FunFam" id="1.10.1410.10:FF:000003">
    <property type="entry name" value="non-canonical poly(A) RNA polymerase PAPD7"/>
    <property type="match status" value="1"/>
</dbReference>
<feature type="compositionally biased region" description="Acidic residues" evidence="8">
    <location>
        <begin position="69"/>
        <end position="95"/>
    </location>
</feature>
<protein>
    <recommendedName>
        <fullName evidence="3">polynucleotide adenylyltransferase</fullName>
        <ecNumber evidence="3">2.7.7.19</ecNumber>
    </recommendedName>
</protein>
<dbReference type="InterPro" id="IPR054708">
    <property type="entry name" value="MTPAP-like_central"/>
</dbReference>
<dbReference type="GO" id="GO:0071037">
    <property type="term" value="P:nuclear polyadenylation-dependent snRNA catabolic process"/>
    <property type="evidence" value="ECO:0007669"/>
    <property type="project" value="UniProtKB-ARBA"/>
</dbReference>
<dbReference type="GO" id="GO:0046872">
    <property type="term" value="F:metal ion binding"/>
    <property type="evidence" value="ECO:0007669"/>
    <property type="project" value="UniProtKB-KW"/>
</dbReference>
<evidence type="ECO:0000259" key="10">
    <source>
        <dbReference type="Pfam" id="PF22600"/>
    </source>
</evidence>
<dbReference type="GO" id="GO:0003729">
    <property type="term" value="F:mRNA binding"/>
    <property type="evidence" value="ECO:0007669"/>
    <property type="project" value="TreeGrafter"/>
</dbReference>
<dbReference type="EMBL" id="CAKXYY010000001">
    <property type="protein sequence ID" value="CAH2350158.1"/>
    <property type="molecule type" value="Genomic_DNA"/>
</dbReference>
<dbReference type="GO" id="GO:0071036">
    <property type="term" value="P:nuclear polyadenylation-dependent snoRNA catabolic process"/>
    <property type="evidence" value="ECO:0007669"/>
    <property type="project" value="UniProtKB-ARBA"/>
</dbReference>
<organism evidence="11 12">
    <name type="scientific">[Candida] railenensis</name>
    <dbReference type="NCBI Taxonomy" id="45579"/>
    <lineage>
        <taxon>Eukaryota</taxon>
        <taxon>Fungi</taxon>
        <taxon>Dikarya</taxon>
        <taxon>Ascomycota</taxon>
        <taxon>Saccharomycotina</taxon>
        <taxon>Pichiomycetes</taxon>
        <taxon>Debaryomycetaceae</taxon>
        <taxon>Kurtzmaniella</taxon>
    </lineage>
</organism>
<dbReference type="Proteomes" id="UP000837801">
    <property type="component" value="Unassembled WGS sequence"/>
</dbReference>
<keyword evidence="4" id="KW-0808">Transferase</keyword>
<dbReference type="EC" id="2.7.7.19" evidence="3"/>
<feature type="compositionally biased region" description="Basic residues" evidence="8">
    <location>
        <begin position="14"/>
        <end position="24"/>
    </location>
</feature>
<dbReference type="Pfam" id="PF03828">
    <property type="entry name" value="PAP_assoc"/>
    <property type="match status" value="1"/>
</dbReference>
<dbReference type="GO" id="GO:0005730">
    <property type="term" value="C:nucleolus"/>
    <property type="evidence" value="ECO:0007669"/>
    <property type="project" value="TreeGrafter"/>
</dbReference>
<dbReference type="FunFam" id="3.30.460.10:FF:000006">
    <property type="entry name" value="non-canonical poly(A) RNA polymerase PAPD5"/>
    <property type="match status" value="1"/>
</dbReference>
<feature type="domain" description="Poly(A) RNA polymerase mitochondrial-like central palm" evidence="10">
    <location>
        <begin position="178"/>
        <end position="304"/>
    </location>
</feature>
<evidence type="ECO:0000256" key="7">
    <source>
        <dbReference type="ARBA" id="ARBA00048830"/>
    </source>
</evidence>
<dbReference type="GO" id="GO:0071042">
    <property type="term" value="P:nuclear polyadenylation-dependent mRNA catabolic process"/>
    <property type="evidence" value="ECO:0007669"/>
    <property type="project" value="UniProtKB-ARBA"/>
</dbReference>
<evidence type="ECO:0000256" key="8">
    <source>
        <dbReference type="SAM" id="MobiDB-lite"/>
    </source>
</evidence>
<comment type="caution">
    <text evidence="11">The sequence shown here is derived from an EMBL/GenBank/DDBJ whole genome shotgun (WGS) entry which is preliminary data.</text>
</comment>
<feature type="compositionally biased region" description="Acidic residues" evidence="8">
    <location>
        <begin position="507"/>
        <end position="519"/>
    </location>
</feature>
<feature type="compositionally biased region" description="Polar residues" evidence="8">
    <location>
        <begin position="27"/>
        <end position="38"/>
    </location>
</feature>
<keyword evidence="6" id="KW-0460">Magnesium</keyword>
<name>A0A9P0VVC6_9ASCO</name>
<dbReference type="GO" id="GO:0071051">
    <property type="term" value="P:poly(A)-dependent snoRNA 3'-end processing"/>
    <property type="evidence" value="ECO:0007669"/>
    <property type="project" value="UniProtKB-ARBA"/>
</dbReference>
<evidence type="ECO:0000313" key="12">
    <source>
        <dbReference type="Proteomes" id="UP000837801"/>
    </source>
</evidence>
<dbReference type="GO" id="GO:0071038">
    <property type="term" value="P:TRAMP-dependent tRNA surveillance pathway"/>
    <property type="evidence" value="ECO:0007669"/>
    <property type="project" value="UniProtKB-ARBA"/>
</dbReference>
<evidence type="ECO:0000256" key="6">
    <source>
        <dbReference type="ARBA" id="ARBA00022842"/>
    </source>
</evidence>
<evidence type="ECO:0000256" key="1">
    <source>
        <dbReference type="ARBA" id="ARBA00001936"/>
    </source>
</evidence>
<gene>
    <name evidence="11" type="ORF">CLIB1423_01S03840</name>
</gene>
<evidence type="ECO:0000256" key="2">
    <source>
        <dbReference type="ARBA" id="ARBA00008593"/>
    </source>
</evidence>
<evidence type="ECO:0000256" key="3">
    <source>
        <dbReference type="ARBA" id="ARBA00012388"/>
    </source>
</evidence>
<dbReference type="PANTHER" id="PTHR23092:SF15">
    <property type="entry name" value="INACTIVE NON-CANONICAL POLY(A) RNA POLYMERASE PROTEIN TRF4-2-RELATED"/>
    <property type="match status" value="1"/>
</dbReference>
<dbReference type="SUPFAM" id="SSF81301">
    <property type="entry name" value="Nucleotidyltransferase"/>
    <property type="match status" value="1"/>
</dbReference>
<feature type="region of interest" description="Disordered" evidence="8">
    <location>
        <begin position="566"/>
        <end position="603"/>
    </location>
</feature>
<dbReference type="CDD" id="cd05402">
    <property type="entry name" value="NT_PAP_TUTase"/>
    <property type="match status" value="1"/>
</dbReference>
<evidence type="ECO:0000256" key="5">
    <source>
        <dbReference type="ARBA" id="ARBA00022723"/>
    </source>
</evidence>
<dbReference type="GO" id="GO:0043634">
    <property type="term" value="P:polyadenylation-dependent ncRNA catabolic process"/>
    <property type="evidence" value="ECO:0007669"/>
    <property type="project" value="TreeGrafter"/>
</dbReference>
<dbReference type="Pfam" id="PF22600">
    <property type="entry name" value="MTPAP-like_central"/>
    <property type="match status" value="1"/>
</dbReference>
<dbReference type="GO" id="GO:0071044">
    <property type="term" value="P:histone mRNA catabolic process"/>
    <property type="evidence" value="ECO:0007669"/>
    <property type="project" value="UniProtKB-ARBA"/>
</dbReference>
<evidence type="ECO:0000256" key="4">
    <source>
        <dbReference type="ARBA" id="ARBA00022679"/>
    </source>
</evidence>
<keyword evidence="5" id="KW-0479">Metal-binding</keyword>
<accession>A0A9P0VVC6</accession>
<feature type="region of interest" description="Disordered" evidence="8">
    <location>
        <begin position="503"/>
        <end position="524"/>
    </location>
</feature>
<dbReference type="GO" id="GO:0031499">
    <property type="term" value="C:TRAMP complex"/>
    <property type="evidence" value="ECO:0007669"/>
    <property type="project" value="TreeGrafter"/>
</dbReference>
<dbReference type="GO" id="GO:0034475">
    <property type="term" value="P:U4 snRNA 3'-end processing"/>
    <property type="evidence" value="ECO:0007669"/>
    <property type="project" value="UniProtKB-ARBA"/>
</dbReference>
<dbReference type="GO" id="GO:0071039">
    <property type="term" value="P:nuclear polyadenylation-dependent CUT catabolic process"/>
    <property type="evidence" value="ECO:0007669"/>
    <property type="project" value="UniProtKB-ARBA"/>
</dbReference>
<dbReference type="InterPro" id="IPR045862">
    <property type="entry name" value="Trf4-like"/>
</dbReference>